<protein>
    <recommendedName>
        <fullName evidence="3">NadR/Ttd14 AAA domain-containing protein</fullName>
    </recommendedName>
</protein>
<sequence length="192" mass="22003">MLITGASCVGKTTVRQLLQDVLKPQVEAVELTTLTPYPRDITLTWRHQAIETVVQHALKLQQEGKHLLLAGDPVPPGELLAVPSAEHLEGIRVLLLDVQEEAHLQRLERRQDDPRFWPNHLAVAAWFRAHVRDPQHLQAVILQGAWEAMHWERWEHWTKGHPAWQFDVLDTSHLNAEQVAAQALLWCRKQLG</sequence>
<reference evidence="2" key="1">
    <citation type="journal article" date="2019" name="Int. J. Syst. Evol. Microbiol.">
        <title>The Global Catalogue of Microorganisms (GCM) 10K type strain sequencing project: providing services to taxonomists for standard genome sequencing and annotation.</title>
        <authorList>
            <consortium name="The Broad Institute Genomics Platform"/>
            <consortium name="The Broad Institute Genome Sequencing Center for Infectious Disease"/>
            <person name="Wu L."/>
            <person name="Ma J."/>
        </authorList>
    </citation>
    <scope>NUCLEOTIDE SEQUENCE [LARGE SCALE GENOMIC DNA]</scope>
    <source>
        <strain evidence="2">JCM 14370</strain>
    </source>
</reference>
<dbReference type="SUPFAM" id="SSF52540">
    <property type="entry name" value="P-loop containing nucleoside triphosphate hydrolases"/>
    <property type="match status" value="1"/>
</dbReference>
<dbReference type="Gene3D" id="3.40.50.300">
    <property type="entry name" value="P-loop containing nucleotide triphosphate hydrolases"/>
    <property type="match status" value="1"/>
</dbReference>
<gene>
    <name evidence="1" type="ORF">GCM10008938_26860</name>
</gene>
<evidence type="ECO:0000313" key="1">
    <source>
        <dbReference type="EMBL" id="GGJ39424.1"/>
    </source>
</evidence>
<dbReference type="Proteomes" id="UP000632222">
    <property type="component" value="Unassembled WGS sequence"/>
</dbReference>
<keyword evidence="2" id="KW-1185">Reference proteome</keyword>
<dbReference type="EMBL" id="BMOD01000009">
    <property type="protein sequence ID" value="GGJ39424.1"/>
    <property type="molecule type" value="Genomic_DNA"/>
</dbReference>
<organism evidence="1 2">
    <name type="scientific">Deinococcus roseus</name>
    <dbReference type="NCBI Taxonomy" id="392414"/>
    <lineage>
        <taxon>Bacteria</taxon>
        <taxon>Thermotogati</taxon>
        <taxon>Deinococcota</taxon>
        <taxon>Deinococci</taxon>
        <taxon>Deinococcales</taxon>
        <taxon>Deinococcaceae</taxon>
        <taxon>Deinococcus</taxon>
    </lineage>
</organism>
<name>A0ABQ2D2V2_9DEIO</name>
<dbReference type="InterPro" id="IPR027417">
    <property type="entry name" value="P-loop_NTPase"/>
</dbReference>
<proteinExistence type="predicted"/>
<evidence type="ECO:0000313" key="2">
    <source>
        <dbReference type="Proteomes" id="UP000632222"/>
    </source>
</evidence>
<evidence type="ECO:0008006" key="3">
    <source>
        <dbReference type="Google" id="ProtNLM"/>
    </source>
</evidence>
<accession>A0ABQ2D2V2</accession>
<comment type="caution">
    <text evidence="1">The sequence shown here is derived from an EMBL/GenBank/DDBJ whole genome shotgun (WGS) entry which is preliminary data.</text>
</comment>